<evidence type="ECO:0000313" key="2">
    <source>
        <dbReference type="Proteomes" id="UP000823824"/>
    </source>
</evidence>
<dbReference type="EMBL" id="DWZJ01000053">
    <property type="protein sequence ID" value="HJB13347.1"/>
    <property type="molecule type" value="Genomic_DNA"/>
</dbReference>
<reference evidence="1" key="1">
    <citation type="journal article" date="2021" name="PeerJ">
        <title>Extensive microbial diversity within the chicken gut microbiome revealed by metagenomics and culture.</title>
        <authorList>
            <person name="Gilroy R."/>
            <person name="Ravi A."/>
            <person name="Getino M."/>
            <person name="Pursley I."/>
            <person name="Horton D.L."/>
            <person name="Alikhan N.F."/>
            <person name="Baker D."/>
            <person name="Gharbi K."/>
            <person name="Hall N."/>
            <person name="Watson M."/>
            <person name="Adriaenssens E.M."/>
            <person name="Foster-Nyarko E."/>
            <person name="Jarju S."/>
            <person name="Secka A."/>
            <person name="Antonio M."/>
            <person name="Oren A."/>
            <person name="Chaudhuri R.R."/>
            <person name="La Ragione R."/>
            <person name="Hildebrand F."/>
            <person name="Pallen M.J."/>
        </authorList>
    </citation>
    <scope>NUCLEOTIDE SEQUENCE</scope>
    <source>
        <strain evidence="1">ChiBcec18-1249</strain>
    </source>
</reference>
<evidence type="ECO:0000313" key="1">
    <source>
        <dbReference type="EMBL" id="HJB13347.1"/>
    </source>
</evidence>
<dbReference type="AlphaFoldDB" id="A0A9D2LIN8"/>
<name>A0A9D2LIN8_9FIRM</name>
<accession>A0A9D2LIN8</accession>
<dbReference type="Pfam" id="PF13783">
    <property type="entry name" value="DUF4177"/>
    <property type="match status" value="1"/>
</dbReference>
<dbReference type="Proteomes" id="UP000823824">
    <property type="component" value="Unassembled WGS sequence"/>
</dbReference>
<dbReference type="InterPro" id="IPR025234">
    <property type="entry name" value="YjzH-like"/>
</dbReference>
<comment type="caution">
    <text evidence="1">The sequence shown here is derived from an EMBL/GenBank/DDBJ whole genome shotgun (WGS) entry which is preliminary data.</text>
</comment>
<organism evidence="1 2">
    <name type="scientific">Candidatus Oscillibacter excrementigallinarum</name>
    <dbReference type="NCBI Taxonomy" id="2838716"/>
    <lineage>
        <taxon>Bacteria</taxon>
        <taxon>Bacillati</taxon>
        <taxon>Bacillota</taxon>
        <taxon>Clostridia</taxon>
        <taxon>Eubacteriales</taxon>
        <taxon>Oscillospiraceae</taxon>
        <taxon>Oscillibacter</taxon>
    </lineage>
</organism>
<protein>
    <submittedName>
        <fullName evidence="1">DUF4177 domain-containing protein</fullName>
    </submittedName>
</protein>
<gene>
    <name evidence="1" type="ORF">H9787_06510</name>
</gene>
<proteinExistence type="predicted"/>
<reference evidence="1" key="2">
    <citation type="submission" date="2021-04" db="EMBL/GenBank/DDBJ databases">
        <authorList>
            <person name="Gilroy R."/>
        </authorList>
    </citation>
    <scope>NUCLEOTIDE SEQUENCE</scope>
    <source>
        <strain evidence="1">ChiBcec18-1249</strain>
    </source>
</reference>
<sequence>MLEYAFEEVACDEGGGGWSLLGGFGMETAAHQKAIRRRAAEGWRYAGFIPKRQRAGGFIESIDLVFERQRPDT</sequence>